<proteinExistence type="predicted"/>
<dbReference type="GO" id="GO:0016887">
    <property type="term" value="F:ATP hydrolysis activity"/>
    <property type="evidence" value="ECO:0007669"/>
    <property type="project" value="InterPro"/>
</dbReference>
<protein>
    <submittedName>
        <fullName evidence="5">LuxR family transcriptional regulator</fullName>
    </submittedName>
</protein>
<dbReference type="Gene3D" id="1.10.10.10">
    <property type="entry name" value="Winged helix-like DNA-binding domain superfamily/Winged helix DNA-binding domain"/>
    <property type="match status" value="1"/>
</dbReference>
<dbReference type="InterPro" id="IPR036388">
    <property type="entry name" value="WH-like_DNA-bd_sf"/>
</dbReference>
<keyword evidence="1" id="KW-0805">Transcription regulation</keyword>
<dbReference type="Proteomes" id="UP000622604">
    <property type="component" value="Unassembled WGS sequence"/>
</dbReference>
<dbReference type="PROSITE" id="PS50043">
    <property type="entry name" value="HTH_LUXR_2"/>
    <property type="match status" value="1"/>
</dbReference>
<dbReference type="Pfam" id="PF13401">
    <property type="entry name" value="AAA_22"/>
    <property type="match status" value="1"/>
</dbReference>
<dbReference type="Gene3D" id="3.40.50.300">
    <property type="entry name" value="P-loop containing nucleotide triphosphate hydrolases"/>
    <property type="match status" value="1"/>
</dbReference>
<feature type="domain" description="HTH luxR-type" evidence="4">
    <location>
        <begin position="833"/>
        <end position="898"/>
    </location>
</feature>
<dbReference type="InterPro" id="IPR011990">
    <property type="entry name" value="TPR-like_helical_dom_sf"/>
</dbReference>
<accession>A0A8H9M6V4</accession>
<dbReference type="InterPro" id="IPR059106">
    <property type="entry name" value="WHD_MalT"/>
</dbReference>
<evidence type="ECO:0000313" key="5">
    <source>
        <dbReference type="EMBL" id="GGZ84744.1"/>
    </source>
</evidence>
<dbReference type="GO" id="GO:0006355">
    <property type="term" value="P:regulation of DNA-templated transcription"/>
    <property type="evidence" value="ECO:0007669"/>
    <property type="project" value="InterPro"/>
</dbReference>
<evidence type="ECO:0000256" key="1">
    <source>
        <dbReference type="ARBA" id="ARBA00023015"/>
    </source>
</evidence>
<dbReference type="InterPro" id="IPR041617">
    <property type="entry name" value="TPR_MalT"/>
</dbReference>
<evidence type="ECO:0000313" key="6">
    <source>
        <dbReference type="Proteomes" id="UP000622604"/>
    </source>
</evidence>
<evidence type="ECO:0000256" key="3">
    <source>
        <dbReference type="ARBA" id="ARBA00023163"/>
    </source>
</evidence>
<dbReference type="InterPro" id="IPR027417">
    <property type="entry name" value="P-loop_NTPase"/>
</dbReference>
<dbReference type="Gene3D" id="1.25.40.10">
    <property type="entry name" value="Tetratricopeptide repeat domain"/>
    <property type="match status" value="1"/>
</dbReference>
<dbReference type="SUPFAM" id="SSF46894">
    <property type="entry name" value="C-terminal effector domain of the bipartite response regulators"/>
    <property type="match status" value="1"/>
</dbReference>
<dbReference type="InterPro" id="IPR049945">
    <property type="entry name" value="AAA_22"/>
</dbReference>
<dbReference type="Pfam" id="PF17874">
    <property type="entry name" value="TPR_MalT"/>
    <property type="match status" value="1"/>
</dbReference>
<dbReference type="SUPFAM" id="SSF48452">
    <property type="entry name" value="TPR-like"/>
    <property type="match status" value="1"/>
</dbReference>
<dbReference type="PROSITE" id="PS00622">
    <property type="entry name" value="HTH_LUXR_1"/>
    <property type="match status" value="1"/>
</dbReference>
<comment type="caution">
    <text evidence="5">The sequence shown here is derived from an EMBL/GenBank/DDBJ whole genome shotgun (WGS) entry which is preliminary data.</text>
</comment>
<dbReference type="CDD" id="cd06170">
    <property type="entry name" value="LuxR_C_like"/>
    <property type="match status" value="1"/>
</dbReference>
<reference evidence="5 6" key="1">
    <citation type="journal article" date="2014" name="Int. J. Syst. Evol. Microbiol.">
        <title>Complete genome sequence of Corynebacterium casei LMG S-19264T (=DSM 44701T), isolated from a smear-ripened cheese.</title>
        <authorList>
            <consortium name="US DOE Joint Genome Institute (JGI-PGF)"/>
            <person name="Walter F."/>
            <person name="Albersmeier A."/>
            <person name="Kalinowski J."/>
            <person name="Ruckert C."/>
        </authorList>
    </citation>
    <scope>NUCLEOTIDE SEQUENCE [LARGE SCALE GENOMIC DNA]</scope>
    <source>
        <strain evidence="5 6">KCTC 32337</strain>
    </source>
</reference>
<dbReference type="RefSeq" id="WP_024017276.1">
    <property type="nucleotide sequence ID" value="NZ_BMZC01000033.1"/>
</dbReference>
<dbReference type="PANTHER" id="PTHR44688">
    <property type="entry name" value="DNA-BINDING TRANSCRIPTIONAL ACTIVATOR DEVR_DOSR"/>
    <property type="match status" value="1"/>
</dbReference>
<gene>
    <name evidence="5" type="ORF">GCM10011274_47570</name>
</gene>
<sequence length="900" mass="101774">MQISAAKFTPKVITKHLIEQTELVQHLTAKPLRNVAIVQGLAGYGKTTLLLQYLAWLQAKKARTIWINLEKADNDISRLLQVVSEASNASVSGSSKVATKENPHNTDDLNVLLSAIADNEQPFYLFLDNFDVITEPSTLSILSDALNHLKSHQQIIIASRTAPKLALSKLKIADNLIEVSTSELKFSFEQTKVYFSRFGDIQLNEEQICKLYELTDGWPAALKLSTFLIKQPEQLSQLTVDGKVTSELFDDYLIENIFNHKSAEQQEFLVKTSILSEFNLPLCQHLLADTFSAGRAATMLNEDLEESILIESTNQQQSWLSYHQLFASFLIKLLKRDYAEQVEPLHVKAAKWFKENNRPRLAIEHAIAGNANELAAQMMDDFALPMLRKAQFNTLADWTNSISSELLNQHINLYLAKTWADLFYKRTLLVEKDISQISEWQKANKLTKEQQRIFTSLKISFSIMSDNNDETLNVVQALLADNQPSNHSLVRIGFYNIQAYIHLSQAKFEDARIDGMNALALTQFMGKNKSSDNVFFTVTYAHAVQAFALLLQGKLKRALAVAEQGLRDFYQQDFIESANAYGVLPAYTSLLYETNKLDDCETILTRNLSLIRQFALPEWLAVSYLCLARIHLAKNNTNDAIKVIETLEQIGYSDHLPRLSAIARWELVRIHLNNGEVILANDIAERISSENLVVKKAQCSIAADNEADTITSIRLLLANQQYKKALKQIADAIEQSQPNRHYRILKLEVLKVVALKQSNEHRQALRLLTKLVAQGQNEGFVRTFVDEGEVISELLKELYQTLDDYNSKLALYIASLLAAFGIEANAAQYEEVNNRLIEPLTKREEELLHLINKGHTNSKISALLSLSESTVKWHLSNLFSKLGVKRRNQATSKARELGLL</sequence>
<dbReference type="AlphaFoldDB" id="A0A8H9M6V4"/>
<dbReference type="InterPro" id="IPR016032">
    <property type="entry name" value="Sig_transdc_resp-reg_C-effctor"/>
</dbReference>
<dbReference type="SUPFAM" id="SSF52540">
    <property type="entry name" value="P-loop containing nucleoside triphosphate hydrolases"/>
    <property type="match status" value="1"/>
</dbReference>
<name>A0A8H9M6V4_9ALTE</name>
<organism evidence="5 6">
    <name type="scientific">Paraglaciecola chathamensis</name>
    <dbReference type="NCBI Taxonomy" id="368405"/>
    <lineage>
        <taxon>Bacteria</taxon>
        <taxon>Pseudomonadati</taxon>
        <taxon>Pseudomonadota</taxon>
        <taxon>Gammaproteobacteria</taxon>
        <taxon>Alteromonadales</taxon>
        <taxon>Alteromonadaceae</taxon>
        <taxon>Paraglaciecola</taxon>
    </lineage>
</organism>
<dbReference type="PRINTS" id="PR00038">
    <property type="entry name" value="HTHLUXR"/>
</dbReference>
<dbReference type="SMART" id="SM00421">
    <property type="entry name" value="HTH_LUXR"/>
    <property type="match status" value="1"/>
</dbReference>
<dbReference type="InterPro" id="IPR000792">
    <property type="entry name" value="Tscrpt_reg_LuxR_C"/>
</dbReference>
<dbReference type="Pfam" id="PF00196">
    <property type="entry name" value="GerE"/>
    <property type="match status" value="1"/>
</dbReference>
<dbReference type="Pfam" id="PF25873">
    <property type="entry name" value="WHD_MalT"/>
    <property type="match status" value="1"/>
</dbReference>
<evidence type="ECO:0000259" key="4">
    <source>
        <dbReference type="PROSITE" id="PS50043"/>
    </source>
</evidence>
<dbReference type="GO" id="GO:0003677">
    <property type="term" value="F:DNA binding"/>
    <property type="evidence" value="ECO:0007669"/>
    <property type="project" value="UniProtKB-KW"/>
</dbReference>
<keyword evidence="3" id="KW-0804">Transcription</keyword>
<dbReference type="PANTHER" id="PTHR44688:SF16">
    <property type="entry name" value="DNA-BINDING TRANSCRIPTIONAL ACTIVATOR DEVR_DOSR"/>
    <property type="match status" value="1"/>
</dbReference>
<keyword evidence="2" id="KW-0238">DNA-binding</keyword>
<dbReference type="EMBL" id="BMZC01000033">
    <property type="protein sequence ID" value="GGZ84744.1"/>
    <property type="molecule type" value="Genomic_DNA"/>
</dbReference>
<evidence type="ECO:0000256" key="2">
    <source>
        <dbReference type="ARBA" id="ARBA00023125"/>
    </source>
</evidence>